<sequence length="290" mass="34024">MGSWRRQKGEIHYHAVQGTRSHNKKPPQASWQPTVPSWEKKFCSSIGSVPWRKLLETKSSMYLYDNVVQWNDSAGEEAFHNAKNRFWAEINGLHCDISLPDPDIYIDEIDWNSGIDPELLLDLDREPNVPDVMDNDEKVVLLENTLLLDPSFSCTGWGDVEEEFQKSTENVNNEKNPWEHTYVPDRRNMEDNGWGNCGNDSWGWNQWEDDNNNNENNYKELNNADDKRNDQDWGTWDRNSRETKGTSWHMSRYKTSRFYGDVHPMDSRWLNERGRKREGTGCHRFAHVGV</sequence>
<feature type="region of interest" description="Disordered" evidence="1">
    <location>
        <begin position="213"/>
        <end position="244"/>
    </location>
</feature>
<dbReference type="InParanoid" id="A0A1Q3CN94"/>
<organism evidence="2 3">
    <name type="scientific">Cephalotus follicularis</name>
    <name type="common">Albany pitcher plant</name>
    <dbReference type="NCBI Taxonomy" id="3775"/>
    <lineage>
        <taxon>Eukaryota</taxon>
        <taxon>Viridiplantae</taxon>
        <taxon>Streptophyta</taxon>
        <taxon>Embryophyta</taxon>
        <taxon>Tracheophyta</taxon>
        <taxon>Spermatophyta</taxon>
        <taxon>Magnoliopsida</taxon>
        <taxon>eudicotyledons</taxon>
        <taxon>Gunneridae</taxon>
        <taxon>Pentapetalae</taxon>
        <taxon>rosids</taxon>
        <taxon>fabids</taxon>
        <taxon>Oxalidales</taxon>
        <taxon>Cephalotaceae</taxon>
        <taxon>Cephalotus</taxon>
    </lineage>
</organism>
<comment type="caution">
    <text evidence="2">The sequence shown here is derived from an EMBL/GenBank/DDBJ whole genome shotgun (WGS) entry which is preliminary data.</text>
</comment>
<feature type="compositionally biased region" description="Basic and acidic residues" evidence="1">
    <location>
        <begin position="222"/>
        <end position="231"/>
    </location>
</feature>
<dbReference type="EMBL" id="BDDD01002434">
    <property type="protein sequence ID" value="GAV81563.1"/>
    <property type="molecule type" value="Genomic_DNA"/>
</dbReference>
<dbReference type="STRING" id="3775.A0A1Q3CN94"/>
<proteinExistence type="predicted"/>
<protein>
    <submittedName>
        <fullName evidence="2">Uncharacterized protein</fullName>
    </submittedName>
</protein>
<dbReference type="PANTHER" id="PTHR34567">
    <property type="entry name" value="FK506-BINDING-LIKE PROTEIN"/>
    <property type="match status" value="1"/>
</dbReference>
<keyword evidence="3" id="KW-1185">Reference proteome</keyword>
<dbReference type="AlphaFoldDB" id="A0A1Q3CN94"/>
<dbReference type="FunCoup" id="A0A1Q3CN94">
    <property type="interactions" value="111"/>
</dbReference>
<dbReference type="OrthoDB" id="1899291at2759"/>
<evidence type="ECO:0000313" key="3">
    <source>
        <dbReference type="Proteomes" id="UP000187406"/>
    </source>
</evidence>
<dbReference type="Proteomes" id="UP000187406">
    <property type="component" value="Unassembled WGS sequence"/>
</dbReference>
<evidence type="ECO:0000313" key="2">
    <source>
        <dbReference type="EMBL" id="GAV81563.1"/>
    </source>
</evidence>
<gene>
    <name evidence="2" type="ORF">CFOL_v3_25017</name>
</gene>
<dbReference type="PANTHER" id="PTHR34567:SF3">
    <property type="entry name" value="FK506-BINDING-LIKE PROTEIN"/>
    <property type="match status" value="1"/>
</dbReference>
<reference evidence="3" key="1">
    <citation type="submission" date="2016-04" db="EMBL/GenBank/DDBJ databases">
        <title>Cephalotus genome sequencing.</title>
        <authorList>
            <person name="Fukushima K."/>
            <person name="Hasebe M."/>
            <person name="Fang X."/>
        </authorList>
    </citation>
    <scope>NUCLEOTIDE SEQUENCE [LARGE SCALE GENOMIC DNA]</scope>
    <source>
        <strain evidence="3">cv. St1</strain>
    </source>
</reference>
<evidence type="ECO:0000256" key="1">
    <source>
        <dbReference type="SAM" id="MobiDB-lite"/>
    </source>
</evidence>
<accession>A0A1Q3CN94</accession>
<name>A0A1Q3CN94_CEPFO</name>